<protein>
    <submittedName>
        <fullName evidence="1">Uncharacterized protein</fullName>
    </submittedName>
</protein>
<reference evidence="1 2" key="1">
    <citation type="submission" date="2015-11" db="EMBL/GenBank/DDBJ databases">
        <title>Solirubrum puertoriconensis gen. nov. an environmental bacteria isolated in Puerto Rico.</title>
        <authorList>
            <person name="Cuebas-Irizarry M.F."/>
            <person name="Montalvo-Rodriguez R."/>
        </authorList>
    </citation>
    <scope>NUCLEOTIDE SEQUENCE [LARGE SCALE GENOMIC DNA]</scope>
    <source>
        <strain evidence="1 2">MC1A</strain>
    </source>
</reference>
<comment type="caution">
    <text evidence="1">The sequence shown here is derived from an EMBL/GenBank/DDBJ whole genome shotgun (WGS) entry which is preliminary data.</text>
</comment>
<keyword evidence="2" id="KW-1185">Reference proteome</keyword>
<organism evidence="1 2">
    <name type="scientific">Solirubrum puertoriconensis</name>
    <dbReference type="NCBI Taxonomy" id="1751427"/>
    <lineage>
        <taxon>Bacteria</taxon>
        <taxon>Pseudomonadati</taxon>
        <taxon>Bacteroidota</taxon>
        <taxon>Cytophagia</taxon>
        <taxon>Cytophagales</taxon>
    </lineage>
</organism>
<accession>A0A9X0HNG0</accession>
<dbReference type="EMBL" id="LNAL01000004">
    <property type="protein sequence ID" value="KUG09217.1"/>
    <property type="molecule type" value="Genomic_DNA"/>
</dbReference>
<evidence type="ECO:0000313" key="2">
    <source>
        <dbReference type="Proteomes" id="UP000054223"/>
    </source>
</evidence>
<evidence type="ECO:0000313" key="1">
    <source>
        <dbReference type="EMBL" id="KUG09217.1"/>
    </source>
</evidence>
<dbReference type="AlphaFoldDB" id="A0A9X0HNG0"/>
<name>A0A9X0HNG0_SOLP1</name>
<proteinExistence type="predicted"/>
<gene>
    <name evidence="1" type="ORF">ASU33_20865</name>
</gene>
<sequence>MVMLEIKSTDHTHESCYLLVTKPAMQTQPNPDAEQPASEQHNISARELDRDIINLHLPEPESYVATEDELIKLYGADFYNEMMKMGSSDD</sequence>
<dbReference type="Proteomes" id="UP000054223">
    <property type="component" value="Unassembled WGS sequence"/>
</dbReference>